<organism evidence="12 13">
    <name type="scientific">Candidatus Desulfolinea nitratireducens</name>
    <dbReference type="NCBI Taxonomy" id="2841698"/>
    <lineage>
        <taxon>Bacteria</taxon>
        <taxon>Bacillati</taxon>
        <taxon>Chloroflexota</taxon>
        <taxon>Anaerolineae</taxon>
        <taxon>Anaerolineales</taxon>
        <taxon>Anaerolineales incertae sedis</taxon>
        <taxon>Candidatus Desulfolinea</taxon>
    </lineage>
</organism>
<evidence type="ECO:0000256" key="5">
    <source>
        <dbReference type="ARBA" id="ARBA00022741"/>
    </source>
</evidence>
<keyword evidence="9" id="KW-0961">Cell wall biogenesis/degradation</keyword>
<keyword evidence="6 10" id="KW-0067">ATP-binding</keyword>
<evidence type="ECO:0000256" key="8">
    <source>
        <dbReference type="ARBA" id="ARBA00022984"/>
    </source>
</evidence>
<dbReference type="Gene3D" id="3.40.50.20">
    <property type="match status" value="1"/>
</dbReference>
<dbReference type="InterPro" id="IPR013815">
    <property type="entry name" value="ATP_grasp_subdomain_1"/>
</dbReference>
<dbReference type="InterPro" id="IPR011095">
    <property type="entry name" value="Dala_Dala_lig_C"/>
</dbReference>
<evidence type="ECO:0000256" key="10">
    <source>
        <dbReference type="PROSITE-ProRule" id="PRU00409"/>
    </source>
</evidence>
<dbReference type="GO" id="GO:0008716">
    <property type="term" value="F:D-alanine-D-alanine ligase activity"/>
    <property type="evidence" value="ECO:0007669"/>
    <property type="project" value="InterPro"/>
</dbReference>
<dbReference type="GO" id="GO:0046872">
    <property type="term" value="F:metal ion binding"/>
    <property type="evidence" value="ECO:0007669"/>
    <property type="project" value="InterPro"/>
</dbReference>
<evidence type="ECO:0000256" key="3">
    <source>
        <dbReference type="ARBA" id="ARBA00022490"/>
    </source>
</evidence>
<reference evidence="12 13" key="1">
    <citation type="submission" date="2020-08" db="EMBL/GenBank/DDBJ databases">
        <title>Bridging the membrane lipid divide: bacteria of the FCB group superphylum have the potential to synthesize archaeal ether lipids.</title>
        <authorList>
            <person name="Villanueva L."/>
            <person name="Von Meijenfeldt F.A.B."/>
            <person name="Westbye A.B."/>
            <person name="Yadav S."/>
            <person name="Hopmans E.C."/>
            <person name="Dutilh B.E."/>
            <person name="Sinninghe Damste J.S."/>
        </authorList>
    </citation>
    <scope>NUCLEOTIDE SEQUENCE [LARGE SCALE GENOMIC DNA]</scope>
    <source>
        <strain evidence="12">NIOZ-UU36</strain>
    </source>
</reference>
<dbReference type="GO" id="GO:0071555">
    <property type="term" value="P:cell wall organization"/>
    <property type="evidence" value="ECO:0007669"/>
    <property type="project" value="UniProtKB-KW"/>
</dbReference>
<dbReference type="PROSITE" id="PS50975">
    <property type="entry name" value="ATP_GRASP"/>
    <property type="match status" value="1"/>
</dbReference>
<evidence type="ECO:0000256" key="6">
    <source>
        <dbReference type="ARBA" id="ARBA00022840"/>
    </source>
</evidence>
<dbReference type="InterPro" id="IPR016185">
    <property type="entry name" value="PreATP-grasp_dom_sf"/>
</dbReference>
<dbReference type="Proteomes" id="UP000614469">
    <property type="component" value="Unassembled WGS sequence"/>
</dbReference>
<dbReference type="GO" id="GO:0005524">
    <property type="term" value="F:ATP binding"/>
    <property type="evidence" value="ECO:0007669"/>
    <property type="project" value="UniProtKB-UniRule"/>
</dbReference>
<evidence type="ECO:0000256" key="4">
    <source>
        <dbReference type="ARBA" id="ARBA00022598"/>
    </source>
</evidence>
<comment type="similarity">
    <text evidence="2">Belongs to the D-alanine--D-alanine ligase family.</text>
</comment>
<evidence type="ECO:0000313" key="12">
    <source>
        <dbReference type="EMBL" id="MBC8336427.1"/>
    </source>
</evidence>
<comment type="caution">
    <text evidence="12">The sequence shown here is derived from an EMBL/GenBank/DDBJ whole genome shotgun (WGS) entry which is preliminary data.</text>
</comment>
<proteinExistence type="inferred from homology"/>
<gene>
    <name evidence="12" type="ORF">H8E29_14270</name>
</gene>
<evidence type="ECO:0000313" key="13">
    <source>
        <dbReference type="Proteomes" id="UP000614469"/>
    </source>
</evidence>
<evidence type="ECO:0000256" key="7">
    <source>
        <dbReference type="ARBA" id="ARBA00022960"/>
    </source>
</evidence>
<evidence type="ECO:0000259" key="11">
    <source>
        <dbReference type="PROSITE" id="PS50975"/>
    </source>
</evidence>
<dbReference type="GO" id="GO:0009252">
    <property type="term" value="P:peptidoglycan biosynthetic process"/>
    <property type="evidence" value="ECO:0007669"/>
    <property type="project" value="UniProtKB-KW"/>
</dbReference>
<evidence type="ECO:0000256" key="2">
    <source>
        <dbReference type="ARBA" id="ARBA00010871"/>
    </source>
</evidence>
<comment type="subcellular location">
    <subcellularLocation>
        <location evidence="1">Cytoplasm</location>
    </subcellularLocation>
</comment>
<dbReference type="PANTHER" id="PTHR23132:SF23">
    <property type="entry name" value="D-ALANINE--D-ALANINE LIGASE B"/>
    <property type="match status" value="1"/>
</dbReference>
<dbReference type="GO" id="GO:0005737">
    <property type="term" value="C:cytoplasm"/>
    <property type="evidence" value="ECO:0007669"/>
    <property type="project" value="UniProtKB-SubCell"/>
</dbReference>
<feature type="domain" description="ATP-grasp" evidence="11">
    <location>
        <begin position="130"/>
        <end position="354"/>
    </location>
</feature>
<name>A0A8J6NPM1_9CHLR</name>
<dbReference type="SUPFAM" id="SSF52440">
    <property type="entry name" value="PreATP-grasp domain"/>
    <property type="match status" value="1"/>
</dbReference>
<dbReference type="PANTHER" id="PTHR23132">
    <property type="entry name" value="D-ALANINE--D-ALANINE LIGASE"/>
    <property type="match status" value="1"/>
</dbReference>
<keyword evidence="7" id="KW-0133">Cell shape</keyword>
<evidence type="ECO:0000256" key="9">
    <source>
        <dbReference type="ARBA" id="ARBA00023316"/>
    </source>
</evidence>
<evidence type="ECO:0000256" key="1">
    <source>
        <dbReference type="ARBA" id="ARBA00004496"/>
    </source>
</evidence>
<dbReference type="GO" id="GO:0008360">
    <property type="term" value="P:regulation of cell shape"/>
    <property type="evidence" value="ECO:0007669"/>
    <property type="project" value="UniProtKB-KW"/>
</dbReference>
<sequence>MKISQSPGGWLLEPPQWRVAVLANVKDENQHRPAGIPPDAYADFDHIDTIRAIQAAIETDGHETTFIIADENLPFALRENKPDICFNIAEGLGGDAREAQTPALLEMMRIPYTGSRVLTNGIALDKNLTKRIWRDRNLPVASFQEFISGDEHLRPELKFPLFVKPSREGTGMGVDMKALIESESELFERVNYIINTYKQPALVENYLPGREFTVGQIGRPDAKRFSRYPEWYEKDGFHRLAILELNTAKSATPGIYSHAAKAQQLGVEGAPEYLCPADIDPVLARKMHRLALRAHRVLGALDVSRVDIRLDNENKPRLIEINPLPGLTPGYSDLCIQAAADGIAYEDLILEILYLAAGRWGMIAPRDI</sequence>
<dbReference type="Gene3D" id="3.30.470.20">
    <property type="entry name" value="ATP-grasp fold, B domain"/>
    <property type="match status" value="1"/>
</dbReference>
<dbReference type="Pfam" id="PF07478">
    <property type="entry name" value="Dala_Dala_lig_C"/>
    <property type="match status" value="1"/>
</dbReference>
<dbReference type="SUPFAM" id="SSF56059">
    <property type="entry name" value="Glutathione synthetase ATP-binding domain-like"/>
    <property type="match status" value="1"/>
</dbReference>
<keyword evidence="3" id="KW-0963">Cytoplasm</keyword>
<keyword evidence="8" id="KW-0573">Peptidoglycan synthesis</keyword>
<protein>
    <recommendedName>
        <fullName evidence="11">ATP-grasp domain-containing protein</fullName>
    </recommendedName>
</protein>
<dbReference type="EMBL" id="JACNJN010000161">
    <property type="protein sequence ID" value="MBC8336427.1"/>
    <property type="molecule type" value="Genomic_DNA"/>
</dbReference>
<keyword evidence="5 10" id="KW-0547">Nucleotide-binding</keyword>
<dbReference type="Gene3D" id="3.30.1490.20">
    <property type="entry name" value="ATP-grasp fold, A domain"/>
    <property type="match status" value="1"/>
</dbReference>
<dbReference type="InterPro" id="IPR011761">
    <property type="entry name" value="ATP-grasp"/>
</dbReference>
<dbReference type="AlphaFoldDB" id="A0A8J6NPM1"/>
<accession>A0A8J6NPM1</accession>
<keyword evidence="4" id="KW-0436">Ligase</keyword>
<dbReference type="InterPro" id="IPR000291">
    <property type="entry name" value="D-Ala_lig_Van_CS"/>
</dbReference>
<dbReference type="PROSITE" id="PS00844">
    <property type="entry name" value="DALA_DALA_LIGASE_2"/>
    <property type="match status" value="1"/>
</dbReference>